<dbReference type="InterPro" id="IPR003822">
    <property type="entry name" value="PAH"/>
</dbReference>
<feature type="compositionally biased region" description="Pro residues" evidence="5">
    <location>
        <begin position="187"/>
        <end position="197"/>
    </location>
</feature>
<evidence type="ECO:0000256" key="5">
    <source>
        <dbReference type="SAM" id="MobiDB-lite"/>
    </source>
</evidence>
<organism evidence="6 7">
    <name type="scientific">Stegodyphus mimosarum</name>
    <name type="common">African social velvet spider</name>
    <dbReference type="NCBI Taxonomy" id="407821"/>
    <lineage>
        <taxon>Eukaryota</taxon>
        <taxon>Metazoa</taxon>
        <taxon>Ecdysozoa</taxon>
        <taxon>Arthropoda</taxon>
        <taxon>Chelicerata</taxon>
        <taxon>Arachnida</taxon>
        <taxon>Araneae</taxon>
        <taxon>Araneomorphae</taxon>
        <taxon>Entelegynae</taxon>
        <taxon>Eresoidea</taxon>
        <taxon>Eresidae</taxon>
        <taxon>Stegodyphus</taxon>
    </lineage>
</organism>
<dbReference type="STRING" id="407821.A0A087SV51"/>
<dbReference type="Proteomes" id="UP000054359">
    <property type="component" value="Unassembled WGS sequence"/>
</dbReference>
<protein>
    <submittedName>
        <fullName evidence="6">Paired amphipathic helix protein Sin3a</fullName>
    </submittedName>
</protein>
<dbReference type="Gene3D" id="1.20.1160.11">
    <property type="entry name" value="Paired amphipathic helix"/>
    <property type="match status" value="2"/>
</dbReference>
<dbReference type="Pfam" id="PF02671">
    <property type="entry name" value="PAH"/>
    <property type="match status" value="2"/>
</dbReference>
<sequence>MSKSSSHPTPVANSQSHSSAQNQHAYNQNSPAHTQSSGGSSGVHSPNSAPQANQPVEFNHAINYVNKIKNRFQGQPDIYKQFLGILHTYQQEQTNLKKDGVHSGTKSLTEAEVFAQVAKLFQNQEDLLQEFGQFLPDANGAANVLIGLQPPKSINNENSASVKKPSLPAKPVAPTNNQTKQIQAIKRPPPPLPSPPIKKPKMTSLKDVTLSEAGKYGTLNEFAFFDKVRKALKSQEVYENFLRCLVIYNQELISRADLVLLVTPFLSKYADLFKWFKDFLGYKE</sequence>
<dbReference type="EMBL" id="KK112102">
    <property type="protein sequence ID" value="KFM56740.1"/>
    <property type="molecule type" value="Genomic_DNA"/>
</dbReference>
<dbReference type="OrthoDB" id="6538107at2759"/>
<dbReference type="InterPro" id="IPR036600">
    <property type="entry name" value="PAH_sf"/>
</dbReference>
<dbReference type="FunFam" id="1.20.1160.11:FF:000004">
    <property type="entry name" value="Paired amphipathic helix protein Sin3a"/>
    <property type="match status" value="1"/>
</dbReference>
<proteinExistence type="predicted"/>
<dbReference type="AlphaFoldDB" id="A0A087SV51"/>
<gene>
    <name evidence="6" type="ORF">X975_20934</name>
</gene>
<accession>A0A087SV51</accession>
<evidence type="ECO:0000256" key="1">
    <source>
        <dbReference type="ARBA" id="ARBA00004123"/>
    </source>
</evidence>
<name>A0A087SV51_STEMI</name>
<evidence type="ECO:0000256" key="4">
    <source>
        <dbReference type="PROSITE-ProRule" id="PRU00810"/>
    </source>
</evidence>
<dbReference type="PANTHER" id="PTHR12346">
    <property type="entry name" value="SIN3B-RELATED"/>
    <property type="match status" value="1"/>
</dbReference>
<comment type="subcellular location">
    <subcellularLocation>
        <location evidence="1 4">Nucleus</location>
    </subcellularLocation>
</comment>
<dbReference type="GO" id="GO:0000122">
    <property type="term" value="P:negative regulation of transcription by RNA polymerase II"/>
    <property type="evidence" value="ECO:0007669"/>
    <property type="project" value="TreeGrafter"/>
</dbReference>
<evidence type="ECO:0000256" key="3">
    <source>
        <dbReference type="ARBA" id="ARBA00023242"/>
    </source>
</evidence>
<dbReference type="GO" id="GO:0070822">
    <property type="term" value="C:Sin3-type complex"/>
    <property type="evidence" value="ECO:0007669"/>
    <property type="project" value="TreeGrafter"/>
</dbReference>
<evidence type="ECO:0000256" key="2">
    <source>
        <dbReference type="ARBA" id="ARBA00022491"/>
    </source>
</evidence>
<feature type="compositionally biased region" description="Low complexity" evidence="5">
    <location>
        <begin position="12"/>
        <end position="25"/>
    </location>
</feature>
<feature type="region of interest" description="Disordered" evidence="5">
    <location>
        <begin position="155"/>
        <end position="201"/>
    </location>
</feature>
<feature type="non-terminal residue" evidence="6">
    <location>
        <position position="284"/>
    </location>
</feature>
<feature type="region of interest" description="Disordered" evidence="5">
    <location>
        <begin position="1"/>
        <end position="53"/>
    </location>
</feature>
<keyword evidence="2" id="KW-0678">Repressor</keyword>
<reference evidence="6 7" key="1">
    <citation type="submission" date="2013-11" db="EMBL/GenBank/DDBJ databases">
        <title>Genome sequencing of Stegodyphus mimosarum.</title>
        <authorList>
            <person name="Bechsgaard J."/>
        </authorList>
    </citation>
    <scope>NUCLEOTIDE SEQUENCE [LARGE SCALE GENOMIC DNA]</scope>
</reference>
<dbReference type="SUPFAM" id="SSF47762">
    <property type="entry name" value="PAH2 domain"/>
    <property type="match status" value="2"/>
</dbReference>
<dbReference type="PROSITE" id="PS51477">
    <property type="entry name" value="PAH"/>
    <property type="match status" value="2"/>
</dbReference>
<dbReference type="PANTHER" id="PTHR12346:SF0">
    <property type="entry name" value="SIN3A, ISOFORM G"/>
    <property type="match status" value="1"/>
</dbReference>
<dbReference type="GO" id="GO:0003714">
    <property type="term" value="F:transcription corepressor activity"/>
    <property type="evidence" value="ECO:0007669"/>
    <property type="project" value="InterPro"/>
</dbReference>
<feature type="compositionally biased region" description="Polar residues" evidence="5">
    <location>
        <begin position="26"/>
        <end position="53"/>
    </location>
</feature>
<evidence type="ECO:0000313" key="6">
    <source>
        <dbReference type="EMBL" id="KFM56740.1"/>
    </source>
</evidence>
<keyword evidence="3 4" id="KW-0539">Nucleus</keyword>
<keyword evidence="7" id="KW-1185">Reference proteome</keyword>
<dbReference type="InterPro" id="IPR039774">
    <property type="entry name" value="Sin3-like"/>
</dbReference>
<dbReference type="FunFam" id="1.20.1160.11:FF:000002">
    <property type="entry name" value="Paired amphipathic helix protein SIN3"/>
    <property type="match status" value="1"/>
</dbReference>
<evidence type="ECO:0000313" key="7">
    <source>
        <dbReference type="Proteomes" id="UP000054359"/>
    </source>
</evidence>